<organism evidence="2 3">
    <name type="scientific">Tripterygium wilfordii</name>
    <name type="common">Thunder God vine</name>
    <dbReference type="NCBI Taxonomy" id="458696"/>
    <lineage>
        <taxon>Eukaryota</taxon>
        <taxon>Viridiplantae</taxon>
        <taxon>Streptophyta</taxon>
        <taxon>Embryophyta</taxon>
        <taxon>Tracheophyta</taxon>
        <taxon>Spermatophyta</taxon>
        <taxon>Magnoliopsida</taxon>
        <taxon>eudicotyledons</taxon>
        <taxon>Gunneridae</taxon>
        <taxon>Pentapetalae</taxon>
        <taxon>rosids</taxon>
        <taxon>fabids</taxon>
        <taxon>Celastrales</taxon>
        <taxon>Celastraceae</taxon>
        <taxon>Tripterygium</taxon>
    </lineage>
</organism>
<feature type="compositionally biased region" description="Basic and acidic residues" evidence="1">
    <location>
        <begin position="1"/>
        <end position="22"/>
    </location>
</feature>
<evidence type="ECO:0000256" key="1">
    <source>
        <dbReference type="SAM" id="MobiDB-lite"/>
    </source>
</evidence>
<feature type="region of interest" description="Disordered" evidence="1">
    <location>
        <begin position="199"/>
        <end position="221"/>
    </location>
</feature>
<protein>
    <submittedName>
        <fullName evidence="2">Dedicator of cytokinesis protein 6 putative isoform 2</fullName>
    </submittedName>
</protein>
<dbReference type="PANTHER" id="PTHR33416">
    <property type="entry name" value="NUCLEAR PORE COMPLEX PROTEIN NUP1"/>
    <property type="match status" value="1"/>
</dbReference>
<dbReference type="EMBL" id="JAAARO010000009">
    <property type="protein sequence ID" value="KAF5741995.1"/>
    <property type="molecule type" value="Genomic_DNA"/>
</dbReference>
<dbReference type="AlphaFoldDB" id="A0A7J7D6K5"/>
<evidence type="ECO:0000313" key="2">
    <source>
        <dbReference type="EMBL" id="KAF5741995.1"/>
    </source>
</evidence>
<gene>
    <name evidence="2" type="ORF">HS088_TW09G00034</name>
</gene>
<feature type="region of interest" description="Disordered" evidence="1">
    <location>
        <begin position="1"/>
        <end position="29"/>
    </location>
</feature>
<accession>A0A7J7D6K5</accession>
<dbReference type="PANTHER" id="PTHR33416:SF18">
    <property type="entry name" value="NUCLEOPORIN-LIKE PROTEIN"/>
    <property type="match status" value="1"/>
</dbReference>
<dbReference type="GO" id="GO:0071763">
    <property type="term" value="P:nuclear membrane organization"/>
    <property type="evidence" value="ECO:0007669"/>
    <property type="project" value="TreeGrafter"/>
</dbReference>
<keyword evidence="3" id="KW-1185">Reference proteome</keyword>
<dbReference type="GO" id="GO:0005635">
    <property type="term" value="C:nuclear envelope"/>
    <property type="evidence" value="ECO:0007669"/>
    <property type="project" value="TreeGrafter"/>
</dbReference>
<dbReference type="InParanoid" id="A0A7J7D6K5"/>
<reference evidence="2 3" key="1">
    <citation type="journal article" date="2020" name="Nat. Commun.">
        <title>Genome of Tripterygium wilfordii and identification of cytochrome P450 involved in triptolide biosynthesis.</title>
        <authorList>
            <person name="Tu L."/>
            <person name="Su P."/>
            <person name="Zhang Z."/>
            <person name="Gao L."/>
            <person name="Wang J."/>
            <person name="Hu T."/>
            <person name="Zhou J."/>
            <person name="Zhang Y."/>
            <person name="Zhao Y."/>
            <person name="Liu Y."/>
            <person name="Song Y."/>
            <person name="Tong Y."/>
            <person name="Lu Y."/>
            <person name="Yang J."/>
            <person name="Xu C."/>
            <person name="Jia M."/>
            <person name="Peters R.J."/>
            <person name="Huang L."/>
            <person name="Gao W."/>
        </authorList>
    </citation>
    <scope>NUCLEOTIDE SEQUENCE [LARGE SCALE GENOMIC DNA]</scope>
    <source>
        <strain evidence="3">cv. XIE 37</strain>
        <tissue evidence="2">Leaf</tissue>
    </source>
</reference>
<name>A0A7J7D6K5_TRIWF</name>
<dbReference type="Proteomes" id="UP000593562">
    <property type="component" value="Unassembled WGS sequence"/>
</dbReference>
<sequence length="286" mass="30505">MAKKILEHLDRNPATPKDKSAEIQRVTTWKKQQSSDVTAVIPNERSGSMRLGGFDFSGDTQQVFKENSAHWSENIGGSLFKVPPRDAYNEVTCAVKLKTSASEMKDGTAVTNHSGDAQPSQEFWRTQDSQVRSAAEDISRIASNAASSEVLNVGNSISQPSRAGSKSVLPSISVTKPGQQWMLSSDNCSGFTFPVSSSHGTISEPPTPSVMPSSTASGQLLPKEGSSVPSYIFGTKKSGPALVFSFPSTSNASAVHDVSPNLQFNFGSERSARISLSSFGKDALCH</sequence>
<evidence type="ECO:0000313" key="3">
    <source>
        <dbReference type="Proteomes" id="UP000593562"/>
    </source>
</evidence>
<comment type="caution">
    <text evidence="2">The sequence shown here is derived from an EMBL/GenBank/DDBJ whole genome shotgun (WGS) entry which is preliminary data.</text>
</comment>
<proteinExistence type="predicted"/>